<dbReference type="PANTHER" id="PTHR30055:SF234">
    <property type="entry name" value="HTH-TYPE TRANSCRIPTIONAL REGULATOR BETI"/>
    <property type="match status" value="1"/>
</dbReference>
<dbReference type="PROSITE" id="PS50977">
    <property type="entry name" value="HTH_TETR_2"/>
    <property type="match status" value="1"/>
</dbReference>
<dbReference type="PRINTS" id="PR00455">
    <property type="entry name" value="HTHTETR"/>
</dbReference>
<dbReference type="InterPro" id="IPR001647">
    <property type="entry name" value="HTH_TetR"/>
</dbReference>
<evidence type="ECO:0000256" key="3">
    <source>
        <dbReference type="ARBA" id="ARBA00023163"/>
    </source>
</evidence>
<gene>
    <name evidence="6" type="ORF">G443_004558</name>
</gene>
<reference evidence="6 7" key="1">
    <citation type="submission" date="2013-07" db="EMBL/GenBank/DDBJ databases">
        <authorList>
            <consortium name="DOE Joint Genome Institute"/>
            <person name="Reeve W."/>
            <person name="Huntemann M."/>
            <person name="Han J."/>
            <person name="Chen A."/>
            <person name="Kyrpides N."/>
            <person name="Mavromatis K."/>
            <person name="Markowitz V."/>
            <person name="Palaniappan K."/>
            <person name="Ivanova N."/>
            <person name="Schaumberg A."/>
            <person name="Pati A."/>
            <person name="Liolios K."/>
            <person name="Nordberg H.P."/>
            <person name="Cantor M.N."/>
            <person name="Hua S.X."/>
            <person name="Woyke T."/>
        </authorList>
    </citation>
    <scope>NUCLEOTIDE SEQUENCE [LARGE SCALE GENOMIC DNA]</scope>
    <source>
        <strain evidence="6 7">DSM 43889</strain>
    </source>
</reference>
<reference evidence="6 7" key="2">
    <citation type="submission" date="2022-06" db="EMBL/GenBank/DDBJ databases">
        <title>Genomic Encyclopedia of Type Strains, Phase I: the one thousand microbial genomes (KMG-I) project.</title>
        <authorList>
            <person name="Kyrpides N."/>
        </authorList>
    </citation>
    <scope>NUCLEOTIDE SEQUENCE [LARGE SCALE GENOMIC DNA]</scope>
    <source>
        <strain evidence="6 7">DSM 43889</strain>
    </source>
</reference>
<dbReference type="InterPro" id="IPR009057">
    <property type="entry name" value="Homeodomain-like_sf"/>
</dbReference>
<name>A0ABT1JQ68_ACTCY</name>
<sequence length="208" mass="22015">MLVEPRRARTTVGAMSEQSFSVHPGPLRADAARNRDRILDAARELVREGDGGLPLNVVARRAGVGVGTVYRHFPTSGALLESLVAGSLDALVESARAAVSMADPAAALVAFLEGVLRGQLADEGLRLVLTRPAFACVETGERVRELLAALAALLERAIRAGVVRPEITPDDVRRLLIGTQEAVRAGTEVDDRAGLYLGILVAGLRPEN</sequence>
<organism evidence="6 7">
    <name type="scientific">Actinoalloteichus caeruleus DSM 43889</name>
    <dbReference type="NCBI Taxonomy" id="1120930"/>
    <lineage>
        <taxon>Bacteria</taxon>
        <taxon>Bacillati</taxon>
        <taxon>Actinomycetota</taxon>
        <taxon>Actinomycetes</taxon>
        <taxon>Pseudonocardiales</taxon>
        <taxon>Pseudonocardiaceae</taxon>
        <taxon>Actinoalloteichus</taxon>
        <taxon>Actinoalloteichus cyanogriseus</taxon>
    </lineage>
</organism>
<dbReference type="EMBL" id="AUBJ02000001">
    <property type="protein sequence ID" value="MCP2334288.1"/>
    <property type="molecule type" value="Genomic_DNA"/>
</dbReference>
<evidence type="ECO:0000259" key="5">
    <source>
        <dbReference type="PROSITE" id="PS50977"/>
    </source>
</evidence>
<dbReference type="Proteomes" id="UP000791080">
    <property type="component" value="Unassembled WGS sequence"/>
</dbReference>
<dbReference type="PANTHER" id="PTHR30055">
    <property type="entry name" value="HTH-TYPE TRANSCRIPTIONAL REGULATOR RUTR"/>
    <property type="match status" value="1"/>
</dbReference>
<dbReference type="InterPro" id="IPR036271">
    <property type="entry name" value="Tet_transcr_reg_TetR-rel_C_sf"/>
</dbReference>
<keyword evidence="7" id="KW-1185">Reference proteome</keyword>
<evidence type="ECO:0000313" key="6">
    <source>
        <dbReference type="EMBL" id="MCP2334288.1"/>
    </source>
</evidence>
<evidence type="ECO:0000256" key="1">
    <source>
        <dbReference type="ARBA" id="ARBA00023015"/>
    </source>
</evidence>
<dbReference type="Pfam" id="PF21597">
    <property type="entry name" value="TetR_C_43"/>
    <property type="match status" value="1"/>
</dbReference>
<dbReference type="SUPFAM" id="SSF46689">
    <property type="entry name" value="Homeodomain-like"/>
    <property type="match status" value="1"/>
</dbReference>
<accession>A0ABT1JQ68</accession>
<dbReference type="Gene3D" id="1.10.357.10">
    <property type="entry name" value="Tetracycline Repressor, domain 2"/>
    <property type="match status" value="1"/>
</dbReference>
<proteinExistence type="predicted"/>
<evidence type="ECO:0000256" key="4">
    <source>
        <dbReference type="PROSITE-ProRule" id="PRU00335"/>
    </source>
</evidence>
<dbReference type="InterPro" id="IPR049445">
    <property type="entry name" value="TetR_SbtR-like_C"/>
</dbReference>
<dbReference type="InterPro" id="IPR050109">
    <property type="entry name" value="HTH-type_TetR-like_transc_reg"/>
</dbReference>
<keyword evidence="3" id="KW-0804">Transcription</keyword>
<feature type="domain" description="HTH tetR-type" evidence="5">
    <location>
        <begin position="32"/>
        <end position="91"/>
    </location>
</feature>
<evidence type="ECO:0000256" key="2">
    <source>
        <dbReference type="ARBA" id="ARBA00023125"/>
    </source>
</evidence>
<dbReference type="SUPFAM" id="SSF48498">
    <property type="entry name" value="Tetracyclin repressor-like, C-terminal domain"/>
    <property type="match status" value="1"/>
</dbReference>
<keyword evidence="2 4" id="KW-0238">DNA-binding</keyword>
<comment type="caution">
    <text evidence="6">The sequence shown here is derived from an EMBL/GenBank/DDBJ whole genome shotgun (WGS) entry which is preliminary data.</text>
</comment>
<feature type="DNA-binding region" description="H-T-H motif" evidence="4">
    <location>
        <begin position="54"/>
        <end position="73"/>
    </location>
</feature>
<keyword evidence="1" id="KW-0805">Transcription regulation</keyword>
<dbReference type="Pfam" id="PF00440">
    <property type="entry name" value="TetR_N"/>
    <property type="match status" value="1"/>
</dbReference>
<protein>
    <submittedName>
        <fullName evidence="6">Transcriptional regulator, TetR family</fullName>
    </submittedName>
</protein>
<evidence type="ECO:0000313" key="7">
    <source>
        <dbReference type="Proteomes" id="UP000791080"/>
    </source>
</evidence>